<evidence type="ECO:0000313" key="2">
    <source>
        <dbReference type="Proteomes" id="UP000264036"/>
    </source>
</evidence>
<keyword evidence="1" id="KW-0808">Transferase</keyword>
<protein>
    <submittedName>
        <fullName evidence="1">Beta-3-deoxy-D-manno-oct-2-ulosonic acid transferase</fullName>
    </submittedName>
</protein>
<dbReference type="Proteomes" id="UP000264036">
    <property type="component" value="Unassembled WGS sequence"/>
</dbReference>
<gene>
    <name evidence="1" type="ORF">DD666_03245</name>
</gene>
<organism evidence="1 2">
    <name type="scientific">Advenella kashmirensis</name>
    <dbReference type="NCBI Taxonomy" id="310575"/>
    <lineage>
        <taxon>Bacteria</taxon>
        <taxon>Pseudomonadati</taxon>
        <taxon>Pseudomonadota</taxon>
        <taxon>Betaproteobacteria</taxon>
        <taxon>Burkholderiales</taxon>
        <taxon>Alcaligenaceae</taxon>
    </lineage>
</organism>
<sequence length="666" mass="74707">MSSHHEVERGIAFPSSRGLRRIKTLSQFFPELSISSRAGGSQYIFLWGRKPSAVEGLKVAAQYHLTPIYLEDGFLRSVSAGDQDPPLSLVFDDLGIYYDATAISRLEVQIQEPLNSEDQSRAVALIEMWKAHAVSKYNYLPDFADPLPDEYVLVVDQTRGDESITFGRADVHSFSRMLDSALANHADATIVLKIHPDVWAGKKKGHYDLSKLKTNPRVHVVASDVHPVNLIKSAAAVYVVTSQMGFEGLIWGKPVYTFGLPFYAGYGLTQDVLGAPSRRQPTTLKQLVYACLVRYPRYVHPETLERCEIEDVIEWVGLQRRMRTRFPRHLYAPGFSIWKKPIVRSFLQGSLIETPSRISDEALGATVVVWGMTPVDQELTTSVIRLEDGFLRSVGLGADLTRPISWVMDSAGMYYDATRPSDLENILQNSVFEPSLVERARQLRLRIVHENLTKYNNGAHVWRRPNGVTQVILVPGQVESDASIRYGATAVRRNMELLQSVRMSNPGAHILYKPHPDVIAGLRRRGENEDDASQWCDEVLTDFAMGQLLTLVDEVHVITSLAGFEALLRGKKVVTYGQPFYAGWGLTADICSLERRTRKLAVDELVAGALILYPTYVSLKSGRFTTPENALDELLTMKSRGSAKLLIWHRIFRPFLKVIAILRGKS</sequence>
<name>A0A356LBP8_9BURK</name>
<accession>A0A356LBP8</accession>
<dbReference type="Pfam" id="PF05159">
    <property type="entry name" value="Capsule_synth"/>
    <property type="match status" value="3"/>
</dbReference>
<dbReference type="GO" id="GO:0015774">
    <property type="term" value="P:polysaccharide transport"/>
    <property type="evidence" value="ECO:0007669"/>
    <property type="project" value="InterPro"/>
</dbReference>
<reference evidence="1 2" key="1">
    <citation type="journal article" date="2018" name="Nat. Biotechnol.">
        <title>A standardized bacterial taxonomy based on genome phylogeny substantially revises the tree of life.</title>
        <authorList>
            <person name="Parks D.H."/>
            <person name="Chuvochina M."/>
            <person name="Waite D.W."/>
            <person name="Rinke C."/>
            <person name="Skarshewski A."/>
            <person name="Chaumeil P.A."/>
            <person name="Hugenholtz P."/>
        </authorList>
    </citation>
    <scope>NUCLEOTIDE SEQUENCE [LARGE SCALE GENOMIC DNA]</scope>
    <source>
        <strain evidence="1">UBA10707</strain>
    </source>
</reference>
<evidence type="ECO:0000313" key="1">
    <source>
        <dbReference type="EMBL" id="HBP28416.1"/>
    </source>
</evidence>
<proteinExistence type="predicted"/>
<dbReference type="CDD" id="cd16440">
    <property type="entry name" value="beta_Kdo_transferase_KpsC_1"/>
    <property type="match status" value="1"/>
</dbReference>
<dbReference type="GO" id="GO:0016740">
    <property type="term" value="F:transferase activity"/>
    <property type="evidence" value="ECO:0007669"/>
    <property type="project" value="UniProtKB-KW"/>
</dbReference>
<comment type="caution">
    <text evidence="1">The sequence shown here is derived from an EMBL/GenBank/DDBJ whole genome shotgun (WGS) entry which is preliminary data.</text>
</comment>
<dbReference type="InterPro" id="IPR007833">
    <property type="entry name" value="Capsule_polysaccharide_synth"/>
</dbReference>
<dbReference type="AlphaFoldDB" id="A0A356LBP8"/>
<dbReference type="EMBL" id="DOEK01000004">
    <property type="protein sequence ID" value="HBP28416.1"/>
    <property type="molecule type" value="Genomic_DNA"/>
</dbReference>
<dbReference type="GO" id="GO:0000271">
    <property type="term" value="P:polysaccharide biosynthetic process"/>
    <property type="evidence" value="ECO:0007669"/>
    <property type="project" value="InterPro"/>
</dbReference>
<dbReference type="CDD" id="cd16439">
    <property type="entry name" value="beta_Kdo_transferase_KpsC_2"/>
    <property type="match status" value="1"/>
</dbReference>